<gene>
    <name evidence="2" type="ORF">AQPE_1863</name>
</gene>
<feature type="compositionally biased region" description="Polar residues" evidence="1">
    <location>
        <begin position="72"/>
        <end position="81"/>
    </location>
</feature>
<reference evidence="2" key="1">
    <citation type="journal article" date="2020" name="Int. J. Syst. Evol. Microbiol.">
        <title>Aquipluma nitroreducens gen. nov. sp. nov., a novel facultatively anaerobic bacterium isolated from a freshwater lake.</title>
        <authorList>
            <person name="Watanabe M."/>
            <person name="Kojima H."/>
            <person name="Fukui M."/>
        </authorList>
    </citation>
    <scope>NUCLEOTIDE SEQUENCE</scope>
    <source>
        <strain evidence="2">MeG22</strain>
    </source>
</reference>
<evidence type="ECO:0000313" key="3">
    <source>
        <dbReference type="Proteomes" id="UP001193389"/>
    </source>
</evidence>
<feature type="region of interest" description="Disordered" evidence="1">
    <location>
        <begin position="61"/>
        <end position="82"/>
    </location>
</feature>
<keyword evidence="3" id="KW-1185">Reference proteome</keyword>
<dbReference type="RefSeq" id="WP_318350685.1">
    <property type="nucleotide sequence ID" value="NZ_AP018694.1"/>
</dbReference>
<dbReference type="Proteomes" id="UP001193389">
    <property type="component" value="Chromosome"/>
</dbReference>
<proteinExistence type="predicted"/>
<dbReference type="AlphaFoldDB" id="A0A5K7S847"/>
<organism evidence="2 3">
    <name type="scientific">Aquipluma nitroreducens</name>
    <dbReference type="NCBI Taxonomy" id="2010828"/>
    <lineage>
        <taxon>Bacteria</taxon>
        <taxon>Pseudomonadati</taxon>
        <taxon>Bacteroidota</taxon>
        <taxon>Bacteroidia</taxon>
        <taxon>Marinilabiliales</taxon>
        <taxon>Prolixibacteraceae</taxon>
        <taxon>Aquipluma</taxon>
    </lineage>
</organism>
<evidence type="ECO:0000256" key="1">
    <source>
        <dbReference type="SAM" id="MobiDB-lite"/>
    </source>
</evidence>
<protein>
    <submittedName>
        <fullName evidence="2">Uncharacterized protein</fullName>
    </submittedName>
</protein>
<dbReference type="EMBL" id="AP018694">
    <property type="protein sequence ID" value="BBE17706.1"/>
    <property type="molecule type" value="Genomic_DNA"/>
</dbReference>
<accession>A0A5K7S847</accession>
<name>A0A5K7S847_9BACT</name>
<sequence length="134" mass="15437">MKTRIYSIFFLGVLILYVLRPVMPFIEYALNKDYIAKNLCINRDKPKSCCQGRCHLKKQLAKSDESSDTAKSESSQKQQRTQIDDFLKIQPCIKDDFDAVLRSYPVFLQPQIAIRFASAIFVPPQPQFDTLIVS</sequence>
<evidence type="ECO:0000313" key="2">
    <source>
        <dbReference type="EMBL" id="BBE17706.1"/>
    </source>
</evidence>
<feature type="compositionally biased region" description="Basic and acidic residues" evidence="1">
    <location>
        <begin position="61"/>
        <end position="71"/>
    </location>
</feature>
<dbReference type="KEGG" id="anf:AQPE_1863"/>